<keyword evidence="1" id="KW-0812">Transmembrane</keyword>
<keyword evidence="1" id="KW-0472">Membrane</keyword>
<feature type="transmembrane region" description="Helical" evidence="1">
    <location>
        <begin position="12"/>
        <end position="31"/>
    </location>
</feature>
<dbReference type="AlphaFoldDB" id="A0A1G7BLR7"/>
<dbReference type="Proteomes" id="UP000198781">
    <property type="component" value="Unassembled WGS sequence"/>
</dbReference>
<keyword evidence="1" id="KW-1133">Transmembrane helix</keyword>
<dbReference type="STRING" id="187868.SAMN05192589_11493"/>
<dbReference type="Pfam" id="PF10741">
    <property type="entry name" value="T2SSM_b"/>
    <property type="match status" value="1"/>
</dbReference>
<keyword evidence="3" id="KW-1185">Reference proteome</keyword>
<evidence type="ECO:0000256" key="1">
    <source>
        <dbReference type="SAM" id="Phobius"/>
    </source>
</evidence>
<sequence length="185" mass="20292">MKSISSREGMILICTVALAIAPLAMLGWYIAEKHQNAETQLAQMEPRYARLMGLQAQRTDIEDLLSRARGARGQYIYPASQDANQTGNAAQQRIRDIFSAAGLQVISSQVLPSKEEKGFDRIPLTVRTEGEMLALQSALAVLTSQLPIILVNDLEIQVQGYGNPDPKAAPRLSAQFGLSVLRERT</sequence>
<organism evidence="2 3">
    <name type="scientific">Paracidovorax valerianellae</name>
    <dbReference type="NCBI Taxonomy" id="187868"/>
    <lineage>
        <taxon>Bacteria</taxon>
        <taxon>Pseudomonadati</taxon>
        <taxon>Pseudomonadota</taxon>
        <taxon>Betaproteobacteria</taxon>
        <taxon>Burkholderiales</taxon>
        <taxon>Comamonadaceae</taxon>
        <taxon>Paracidovorax</taxon>
    </lineage>
</organism>
<dbReference type="RefSeq" id="WP_092745329.1">
    <property type="nucleotide sequence ID" value="NZ_FMZC01000014.1"/>
</dbReference>
<dbReference type="OrthoDB" id="8904003at2"/>
<proteinExistence type="predicted"/>
<name>A0A1G7BLR7_9BURK</name>
<protein>
    <submittedName>
        <fullName evidence="2">General secretion pathway protein M</fullName>
    </submittedName>
</protein>
<accession>A0A1G7BLR7</accession>
<dbReference type="InterPro" id="IPR034756">
    <property type="entry name" value="T2SSM_b"/>
</dbReference>
<evidence type="ECO:0000313" key="3">
    <source>
        <dbReference type="Proteomes" id="UP000198781"/>
    </source>
</evidence>
<reference evidence="2 3" key="1">
    <citation type="submission" date="2016-10" db="EMBL/GenBank/DDBJ databases">
        <authorList>
            <person name="de Groot N.N."/>
        </authorList>
    </citation>
    <scope>NUCLEOTIDE SEQUENCE [LARGE SCALE GENOMIC DNA]</scope>
    <source>
        <strain evidence="2 3">DSM 16619</strain>
    </source>
</reference>
<dbReference type="EMBL" id="FMZC01000014">
    <property type="protein sequence ID" value="SDE27215.1"/>
    <property type="molecule type" value="Genomic_DNA"/>
</dbReference>
<dbReference type="NCBIfam" id="NF040576">
    <property type="entry name" value="T2SS_GspM_XpsM"/>
    <property type="match status" value="1"/>
</dbReference>
<gene>
    <name evidence="2" type="ORF">SAMN05192589_11493</name>
</gene>
<evidence type="ECO:0000313" key="2">
    <source>
        <dbReference type="EMBL" id="SDE27215.1"/>
    </source>
</evidence>